<dbReference type="InterPro" id="IPR000858">
    <property type="entry name" value="S_locus_glycoprot_dom"/>
</dbReference>
<dbReference type="Pfam" id="PF01453">
    <property type="entry name" value="B_lectin"/>
    <property type="match status" value="1"/>
</dbReference>
<dbReference type="PROSITE" id="PS50104">
    <property type="entry name" value="TIR"/>
    <property type="match status" value="1"/>
</dbReference>
<keyword evidence="3" id="KW-0732">Signal</keyword>
<evidence type="ECO:0000259" key="11">
    <source>
        <dbReference type="PROSITE" id="PS50927"/>
    </source>
</evidence>
<dbReference type="Pfam" id="PF07725">
    <property type="entry name" value="LRR_3"/>
    <property type="match status" value="1"/>
</dbReference>
<keyword evidence="8" id="KW-0325">Glycoprotein</keyword>
<dbReference type="InterPro" id="IPR027417">
    <property type="entry name" value="P-loop_NTPase"/>
</dbReference>
<dbReference type="SUPFAM" id="SSF52540">
    <property type="entry name" value="P-loop containing nucleoside triphosphate hydrolases"/>
    <property type="match status" value="1"/>
</dbReference>
<dbReference type="InterPro" id="IPR000157">
    <property type="entry name" value="TIR_dom"/>
</dbReference>
<evidence type="ECO:0000259" key="12">
    <source>
        <dbReference type="PROSITE" id="PS50948"/>
    </source>
</evidence>
<feature type="domain" description="TIR" evidence="10">
    <location>
        <begin position="472"/>
        <end position="638"/>
    </location>
</feature>
<evidence type="ECO:0000313" key="13">
    <source>
        <dbReference type="EMBL" id="ACM89623.1"/>
    </source>
</evidence>
<dbReference type="GO" id="GO:0048544">
    <property type="term" value="P:recognition of pollen"/>
    <property type="evidence" value="ECO:0007669"/>
    <property type="project" value="InterPro"/>
</dbReference>
<dbReference type="PRINTS" id="PR00364">
    <property type="entry name" value="DISEASERSIST"/>
</dbReference>
<dbReference type="Gene3D" id="3.40.50.300">
    <property type="entry name" value="P-loop containing nucleotide triphosphate hydrolases"/>
    <property type="match status" value="1"/>
</dbReference>
<comment type="catalytic activity">
    <reaction evidence="9">
        <text>NAD(+) + H2O = ADP-D-ribose + nicotinamide + H(+)</text>
        <dbReference type="Rhea" id="RHEA:16301"/>
        <dbReference type="ChEBI" id="CHEBI:15377"/>
        <dbReference type="ChEBI" id="CHEBI:15378"/>
        <dbReference type="ChEBI" id="CHEBI:17154"/>
        <dbReference type="ChEBI" id="CHEBI:57540"/>
        <dbReference type="ChEBI" id="CHEBI:57967"/>
        <dbReference type="EC" id="3.2.2.6"/>
    </reaction>
    <physiologicalReaction direction="left-to-right" evidence="9">
        <dbReference type="Rhea" id="RHEA:16302"/>
    </physiologicalReaction>
</comment>
<dbReference type="CDD" id="cd00028">
    <property type="entry name" value="B_lectin"/>
    <property type="match status" value="1"/>
</dbReference>
<dbReference type="Pfam" id="PF20160">
    <property type="entry name" value="C-JID"/>
    <property type="match status" value="1"/>
</dbReference>
<dbReference type="PANTHER" id="PTHR11017">
    <property type="entry name" value="LEUCINE-RICH REPEAT-CONTAINING PROTEIN"/>
    <property type="match status" value="1"/>
</dbReference>
<proteinExistence type="evidence at transcript level"/>
<dbReference type="GO" id="GO:0061809">
    <property type="term" value="F:NAD+ nucleosidase activity, cyclic ADP-ribose generating"/>
    <property type="evidence" value="ECO:0007669"/>
    <property type="project" value="UniProtKB-EC"/>
</dbReference>
<dbReference type="SMART" id="SM00255">
    <property type="entry name" value="TIR"/>
    <property type="match status" value="1"/>
</dbReference>
<evidence type="ECO:0000256" key="5">
    <source>
        <dbReference type="ARBA" id="ARBA00022801"/>
    </source>
</evidence>
<evidence type="ECO:0000259" key="10">
    <source>
        <dbReference type="PROSITE" id="PS50104"/>
    </source>
</evidence>
<dbReference type="SUPFAM" id="SSF52200">
    <property type="entry name" value="Toll/Interleukin receptor TIR domain"/>
    <property type="match status" value="1"/>
</dbReference>
<evidence type="ECO:0000256" key="3">
    <source>
        <dbReference type="ARBA" id="ARBA00022729"/>
    </source>
</evidence>
<dbReference type="Pfam" id="PF23282">
    <property type="entry name" value="WHD_ROQ1"/>
    <property type="match status" value="1"/>
</dbReference>
<dbReference type="SUPFAM" id="SSF52058">
    <property type="entry name" value="L domain-like"/>
    <property type="match status" value="1"/>
</dbReference>
<keyword evidence="2" id="KW-0433">Leucine-rich repeat</keyword>
<evidence type="ECO:0000256" key="8">
    <source>
        <dbReference type="ARBA" id="ARBA00023180"/>
    </source>
</evidence>
<keyword evidence="5" id="KW-0378">Hydrolase</keyword>
<evidence type="ECO:0000256" key="6">
    <source>
        <dbReference type="ARBA" id="ARBA00023027"/>
    </source>
</evidence>
<dbReference type="InterPro" id="IPR044974">
    <property type="entry name" value="Disease_R_plants"/>
</dbReference>
<dbReference type="PANTHER" id="PTHR11017:SF259">
    <property type="entry name" value="ADP-RIBOSYL CYCLASE_CYCLIC ADP-RIBOSE HYDROLASE"/>
    <property type="match status" value="1"/>
</dbReference>
<dbReference type="SUPFAM" id="SSF51110">
    <property type="entry name" value="alpha-D-mannose-specific plant lectins"/>
    <property type="match status" value="1"/>
</dbReference>
<dbReference type="Pfam" id="PF08276">
    <property type="entry name" value="PAN_2"/>
    <property type="match status" value="1"/>
</dbReference>
<dbReference type="GO" id="GO:0006952">
    <property type="term" value="P:defense response"/>
    <property type="evidence" value="ECO:0007669"/>
    <property type="project" value="InterPro"/>
</dbReference>
<accession>C6ZS29</accession>
<dbReference type="InterPro" id="IPR058192">
    <property type="entry name" value="WHD_ROQ1-like"/>
</dbReference>
<dbReference type="GeneID" id="100305456"/>
<feature type="domain" description="Apple" evidence="12">
    <location>
        <begin position="293"/>
        <end position="364"/>
    </location>
</feature>
<reference evidence="13" key="1">
    <citation type="submission" date="2008-08" db="EMBL/GenBank/DDBJ databases">
        <title>Isolation of a candidate disease-resistance gene from soybean.</title>
        <authorList>
            <person name="Li W."/>
            <person name="Chang W."/>
            <person name="Han Y."/>
            <person name="Bao S."/>
        </authorList>
    </citation>
    <scope>NUCLEOTIDE SEQUENCE</scope>
</reference>
<dbReference type="SMART" id="SM00108">
    <property type="entry name" value="B_lectin"/>
    <property type="match status" value="1"/>
</dbReference>
<evidence type="ECO:0000256" key="7">
    <source>
        <dbReference type="ARBA" id="ARBA00023157"/>
    </source>
</evidence>
<dbReference type="InterPro" id="IPR036426">
    <property type="entry name" value="Bulb-type_lectin_dom_sf"/>
</dbReference>
<evidence type="ECO:0000256" key="9">
    <source>
        <dbReference type="ARBA" id="ARBA00047304"/>
    </source>
</evidence>
<dbReference type="RefSeq" id="NP_001235644.1">
    <property type="nucleotide sequence ID" value="NM_001248715.1"/>
</dbReference>
<dbReference type="ExpressionAtlas" id="C6ZS29">
    <property type="expression patterns" value="baseline and differential"/>
</dbReference>
<organism evidence="13">
    <name type="scientific">Glycine max</name>
    <name type="common">Soybean</name>
    <name type="synonym">Glycine hispida</name>
    <dbReference type="NCBI Taxonomy" id="3847"/>
    <lineage>
        <taxon>Eukaryota</taxon>
        <taxon>Viridiplantae</taxon>
        <taxon>Streptophyta</taxon>
        <taxon>Embryophyta</taxon>
        <taxon>Tracheophyta</taxon>
        <taxon>Spermatophyta</taxon>
        <taxon>Magnoliopsida</taxon>
        <taxon>eudicotyledons</taxon>
        <taxon>Gunneridae</taxon>
        <taxon>Pentapetalae</taxon>
        <taxon>rosids</taxon>
        <taxon>fabids</taxon>
        <taxon>Fabales</taxon>
        <taxon>Fabaceae</taxon>
        <taxon>Papilionoideae</taxon>
        <taxon>50 kb inversion clade</taxon>
        <taxon>NPAAA clade</taxon>
        <taxon>indigoferoid/millettioid clade</taxon>
        <taxon>Phaseoleae</taxon>
        <taxon>Glycine</taxon>
        <taxon>Glycine subgen. Soja</taxon>
    </lineage>
</organism>
<dbReference type="GO" id="GO:0007165">
    <property type="term" value="P:signal transduction"/>
    <property type="evidence" value="ECO:0007669"/>
    <property type="project" value="InterPro"/>
</dbReference>
<dbReference type="InterPro" id="IPR001480">
    <property type="entry name" value="Bulb-type_lectin_dom"/>
</dbReference>
<keyword evidence="7" id="KW-1015">Disulfide bond</keyword>
<dbReference type="PROSITE" id="PS51450">
    <property type="entry name" value="LRR"/>
    <property type="match status" value="1"/>
</dbReference>
<feature type="domain" description="Bulb-type lectin" evidence="11">
    <location>
        <begin position="1"/>
        <end position="105"/>
    </location>
</feature>
<dbReference type="InterPro" id="IPR045344">
    <property type="entry name" value="C-JID"/>
</dbReference>
<dbReference type="Pfam" id="PF00931">
    <property type="entry name" value="NB-ARC"/>
    <property type="match status" value="1"/>
</dbReference>
<dbReference type="FunFam" id="3.40.50.10140:FF:000007">
    <property type="entry name" value="Disease resistance protein (TIR-NBS-LRR class)"/>
    <property type="match status" value="1"/>
</dbReference>
<dbReference type="InterPro" id="IPR001611">
    <property type="entry name" value="Leu-rich_rpt"/>
</dbReference>
<dbReference type="Pfam" id="PF01582">
    <property type="entry name" value="TIR"/>
    <property type="match status" value="1"/>
</dbReference>
<keyword evidence="4" id="KW-0677">Repeat</keyword>
<dbReference type="InterPro" id="IPR003609">
    <property type="entry name" value="Pan_app"/>
</dbReference>
<dbReference type="Gene3D" id="3.40.50.10140">
    <property type="entry name" value="Toll/interleukin-1 receptor homology (TIR) domain"/>
    <property type="match status" value="1"/>
</dbReference>
<dbReference type="EC" id="3.2.2.6" evidence="1"/>
<dbReference type="Gene3D" id="1.10.8.430">
    <property type="entry name" value="Helical domain of apoptotic protease-activating factors"/>
    <property type="match status" value="1"/>
</dbReference>
<protein>
    <recommendedName>
        <fullName evidence="1">ADP-ribosyl cyclase/cyclic ADP-ribose hydrolase</fullName>
        <ecNumber evidence="1">3.2.2.6</ecNumber>
    </recommendedName>
</protein>
<evidence type="ECO:0000256" key="1">
    <source>
        <dbReference type="ARBA" id="ARBA00011982"/>
    </source>
</evidence>
<evidence type="ECO:0000256" key="2">
    <source>
        <dbReference type="ARBA" id="ARBA00022614"/>
    </source>
</evidence>
<dbReference type="EMBL" id="FJ014872">
    <property type="protein sequence ID" value="ACM89623.1"/>
    <property type="molecule type" value="mRNA"/>
</dbReference>
<dbReference type="InterPro" id="IPR011713">
    <property type="entry name" value="Leu-rich_rpt_3"/>
</dbReference>
<dbReference type="CDD" id="cd01098">
    <property type="entry name" value="PAN_AP_plant"/>
    <property type="match status" value="1"/>
</dbReference>
<dbReference type="Gene3D" id="2.90.10.10">
    <property type="entry name" value="Bulb-type lectin domain"/>
    <property type="match status" value="1"/>
</dbReference>
<evidence type="ECO:0000256" key="4">
    <source>
        <dbReference type="ARBA" id="ARBA00022737"/>
    </source>
</evidence>
<dbReference type="InterPro" id="IPR042197">
    <property type="entry name" value="Apaf_helical"/>
</dbReference>
<sequence length="1552" mass="177478">MSDGETLVSKGGKFEFGFFSPGNSHKRYVGIWYKNIPIQTVVWVANRANPINDSSGNLVLTKNESLVWYTNNSHNQAQNPVAELLDSGNLVIRNDGETNPEAYLWQSFDYPSDTFLPGMKLGWNLRIGHEWKQTAWKSPDDPSPGDVYRVLELYNYPEFYVMKGTKKAYRFGPWNGLYFSGLSDFENGTMYSFCYVSNKHEISFTYSIANDSFIARSVANQTAITIYRYMWVVGEQDWKMSRSFPQEFCDTYSLCGAYGNCVSSTQRQACQCLKGFSPKSPEAWNSSDWSGGCLKVPDTTHTWWDESIGLEECRVKCLNSCSCMAYSNSDIRGEGSGCVMWFGDLIDMKQLQTEAGRPMLVLILEVQQQTQHVTSCMVTKSSLKNIIFILTNGSPLNEEKLENLAKEEWQLHISVEYFHACIPLRSLCLLKRFDQQLNFKIIYNFNKYFAIEMASTSNAIIQCTSSSSSSSFEYDVFVSFRGEDTRNSFTGFLFEALKKQGIEAFKDDKDIRKGESIAPELIRAIEGSHVFLVVFSKDYASSTWCLRELAHIWDCIQKSPRHLLPIFYDVDPSQVRKQSGDYEKAFAQHQQSSRFEDKEIKTWREVLNDVGNLSGWDIKNKQQHAVIEEIVQQIKNILGCKFSTLPYDNLVGMESHFATLSKLICLGLVNDDVRVVGITGMGGIGKSTLGQALYERISHQFNSRCYIDDVSKLYQGYGTLGVQKELLSQSLNEKNLKICNVSNGTLLVWERLSNAKALIILDNVDQDKQLDMFTGGRNDLLRKCLGKGSIVIIISRDQQILKAHGVDVIYRVEPLNDNDALGLFCKKAFKNNYMMSDFEKLTSDVLSHCQGHPLAIEVLGSSLFDKDVLHWRSALALLRENKSKSIMNVLRISFDQLEDTHKEIFLDIACFFNHYPVKYVKEVLDFRGFNPEYGLQVLVDKSLITMDSRQIQMHDLLCDLGKYIVREKSPRKPWKWSRLWDVKDILKVMSDNKAADNVEAIFLIEKSDILRTISTMRVDVLSTMSCLKLLKLDHLDFNVKINFFSGTLVKLSNELGYLGWEKYPFECLPPSFEPDKLVELILPKSNIKQLWEGTKPLPNLRRLDLSGSKNLIKMPYIGDALYLESLDLEGCIQLEEIGLSIVLSPKLTSLNLRNCKSLIKLPQFGEDLILEKLLLGGCQKLRHIDPSIGLLKKLRRLNLKNCKNLVSLPNSILGLNSLEDLNLSGCSKLYNTELLYELRDAEQLKKIDIDGAPIHFQSTSSYSREHKKSVSCLMPSSPIFPCMLKLDLSFCNLVEIPDAIGIMCCLQRLDLSGNNFATLPNLKKLSKLVCLKLQHCKQLKSLPELPSRIYNFDRLRQAGLYIFNCPELVDRERCTDMAFSWTMQSCQVLYLCPFYHVSRVVSPGSEIPRWFNNEHEGNCVSLDASPVMHDHNWIGVAFCAIFVVPHETLSAMSFSETEGNYPDYNDIPVDFYEDVDLELVLDKSDHMWLFFVGRGRFIEYFHLKHKYLGRLLLKCDNEGIRFKESYAEVKKYGYRWVYKGDIEWSARKHWGN</sequence>
<dbReference type="PROSITE" id="PS50948">
    <property type="entry name" value="PAN"/>
    <property type="match status" value="1"/>
</dbReference>
<dbReference type="GO" id="GO:0043531">
    <property type="term" value="F:ADP binding"/>
    <property type="evidence" value="ECO:0007669"/>
    <property type="project" value="InterPro"/>
</dbReference>
<dbReference type="InterPro" id="IPR002182">
    <property type="entry name" value="NB-ARC"/>
</dbReference>
<dbReference type="FunFam" id="2.90.10.10:FF:000001">
    <property type="entry name" value="G-type lectin S-receptor-like serine/threonine-protein kinase"/>
    <property type="match status" value="1"/>
</dbReference>
<dbReference type="InterPro" id="IPR032675">
    <property type="entry name" value="LRR_dom_sf"/>
</dbReference>
<dbReference type="SMART" id="SM00473">
    <property type="entry name" value="PAN_AP"/>
    <property type="match status" value="1"/>
</dbReference>
<dbReference type="PROSITE" id="PS50927">
    <property type="entry name" value="BULB_LECTIN"/>
    <property type="match status" value="1"/>
</dbReference>
<dbReference type="KEGG" id="gmx:100305456"/>
<name>C6ZS29_SOYBN</name>
<dbReference type="Gene3D" id="3.80.10.10">
    <property type="entry name" value="Ribonuclease Inhibitor"/>
    <property type="match status" value="3"/>
</dbReference>
<dbReference type="InterPro" id="IPR035897">
    <property type="entry name" value="Toll_tir_struct_dom_sf"/>
</dbReference>
<keyword evidence="6" id="KW-0520">NAD</keyword>
<dbReference type="Pfam" id="PF00954">
    <property type="entry name" value="S_locus_glycop"/>
    <property type="match status" value="1"/>
</dbReference>